<evidence type="ECO:0000256" key="1">
    <source>
        <dbReference type="ARBA" id="ARBA00023014"/>
    </source>
</evidence>
<evidence type="ECO:0000313" key="3">
    <source>
        <dbReference type="EMBL" id="BBO75340.1"/>
    </source>
</evidence>
<evidence type="ECO:0008006" key="5">
    <source>
        <dbReference type="Google" id="ProtNLM"/>
    </source>
</evidence>
<keyword evidence="2" id="KW-0732">Signal</keyword>
<organism evidence="3 4">
    <name type="scientific">Desulfosarcina widdelii</name>
    <dbReference type="NCBI Taxonomy" id="947919"/>
    <lineage>
        <taxon>Bacteria</taxon>
        <taxon>Pseudomonadati</taxon>
        <taxon>Thermodesulfobacteriota</taxon>
        <taxon>Desulfobacteria</taxon>
        <taxon>Desulfobacterales</taxon>
        <taxon>Desulfosarcinaceae</taxon>
        <taxon>Desulfosarcina</taxon>
    </lineage>
</organism>
<name>A0A5K7Z3T9_9BACT</name>
<dbReference type="Gene3D" id="3.30.70.2050">
    <property type="match status" value="2"/>
</dbReference>
<keyword evidence="1" id="KW-0479">Metal-binding</keyword>
<dbReference type="GO" id="GO:0051536">
    <property type="term" value="F:iron-sulfur cluster binding"/>
    <property type="evidence" value="ECO:0007669"/>
    <property type="project" value="UniProtKB-KW"/>
</dbReference>
<evidence type="ECO:0000313" key="4">
    <source>
        <dbReference type="Proteomes" id="UP000427769"/>
    </source>
</evidence>
<dbReference type="Proteomes" id="UP000427769">
    <property type="component" value="Chromosome"/>
</dbReference>
<dbReference type="PROSITE" id="PS51318">
    <property type="entry name" value="TAT"/>
    <property type="match status" value="1"/>
</dbReference>
<feature type="signal peptide" evidence="2">
    <location>
        <begin position="1"/>
        <end position="24"/>
    </location>
</feature>
<feature type="chain" id="PRO_5024437335" description="NosL family protein" evidence="2">
    <location>
        <begin position="25"/>
        <end position="315"/>
    </location>
</feature>
<dbReference type="PANTHER" id="PTHR41247">
    <property type="entry name" value="HTH-TYPE TRANSCRIPTIONAL REPRESSOR YCNK"/>
    <property type="match status" value="1"/>
</dbReference>
<keyword evidence="1" id="KW-0411">Iron-sulfur</keyword>
<reference evidence="3 4" key="1">
    <citation type="submission" date="2019-11" db="EMBL/GenBank/DDBJ databases">
        <title>Comparative genomics of hydrocarbon-degrading Desulfosarcina strains.</title>
        <authorList>
            <person name="Watanabe M."/>
            <person name="Kojima H."/>
            <person name="Fukui M."/>
        </authorList>
    </citation>
    <scope>NUCLEOTIDE SEQUENCE [LARGE SCALE GENOMIC DNA]</scope>
    <source>
        <strain evidence="3 4">PP31</strain>
    </source>
</reference>
<dbReference type="SUPFAM" id="SSF160387">
    <property type="entry name" value="NosL/MerB-like"/>
    <property type="match status" value="2"/>
</dbReference>
<accession>A0A5K7Z3T9</accession>
<dbReference type="KEGG" id="dwd:DSCW_27570"/>
<evidence type="ECO:0000256" key="2">
    <source>
        <dbReference type="SAM" id="SignalP"/>
    </source>
</evidence>
<protein>
    <recommendedName>
        <fullName evidence="5">NosL family protein</fullName>
    </recommendedName>
</protein>
<dbReference type="PANTHER" id="PTHR41247:SF1">
    <property type="entry name" value="HTH-TYPE TRANSCRIPTIONAL REPRESSOR YCNK"/>
    <property type="match status" value="1"/>
</dbReference>
<dbReference type="EMBL" id="AP021875">
    <property type="protein sequence ID" value="BBO75340.1"/>
    <property type="molecule type" value="Genomic_DNA"/>
</dbReference>
<keyword evidence="1" id="KW-0408">Iron</keyword>
<dbReference type="InterPro" id="IPR006311">
    <property type="entry name" value="TAT_signal"/>
</dbReference>
<dbReference type="InterPro" id="IPR008719">
    <property type="entry name" value="N2O_reductase_NosL"/>
</dbReference>
<proteinExistence type="predicted"/>
<sequence length="315" mass="34925">MKSIPRRSFLKFLAFSTVSPSLFPAIVNADACKVQHPIMPPDNRYPGRCPVCGMIRPMWARTWITFSPVMEVSQVCSFHCLADWALKSGQDPEQVMLTIYHHPEKSIPAEKAFIVMGSTAAGTMSPVSKVVFAAKSEADAFKATCGGTVVDYPRALLTAKVSVAQENQTINKRRIEKGKILEPKQEDNCVVCGMFPARYPYGKCQIQTKDGKTLHFCSTQCLFAFLGRQNAYIDDPVTPLIVWVVDRSSGMWISGRTAFYVIGSSKVFGPMGHEAFPFALLEDAKTFAVENDGKAVVYGDVTIDKIVPQWNYKTE</sequence>
<keyword evidence="4" id="KW-1185">Reference proteome</keyword>
<dbReference type="Pfam" id="PF05573">
    <property type="entry name" value="NosL"/>
    <property type="match status" value="2"/>
</dbReference>
<dbReference type="RefSeq" id="WP_170302273.1">
    <property type="nucleotide sequence ID" value="NZ_AP021875.1"/>
</dbReference>
<gene>
    <name evidence="3" type="ORF">DSCW_27570</name>
</gene>
<dbReference type="AlphaFoldDB" id="A0A5K7Z3T9"/>